<evidence type="ECO:0000313" key="1">
    <source>
        <dbReference type="EMBL" id="CAF5071290.1"/>
    </source>
</evidence>
<sequence length="32" mass="3636">MCIIPECSLNQDIRGIGDDIQMGEHVFTKERS</sequence>
<proteinExistence type="predicted"/>
<organism evidence="1 2">
    <name type="scientific">Rotaria socialis</name>
    <dbReference type="NCBI Taxonomy" id="392032"/>
    <lineage>
        <taxon>Eukaryota</taxon>
        <taxon>Metazoa</taxon>
        <taxon>Spiralia</taxon>
        <taxon>Gnathifera</taxon>
        <taxon>Rotifera</taxon>
        <taxon>Eurotatoria</taxon>
        <taxon>Bdelloidea</taxon>
        <taxon>Philodinida</taxon>
        <taxon>Philodinidae</taxon>
        <taxon>Rotaria</taxon>
    </lineage>
</organism>
<reference evidence="1" key="1">
    <citation type="submission" date="2021-02" db="EMBL/GenBank/DDBJ databases">
        <authorList>
            <person name="Nowell W R."/>
        </authorList>
    </citation>
    <scope>NUCLEOTIDE SEQUENCE</scope>
</reference>
<accession>A0A822DK11</accession>
<dbReference type="Proteomes" id="UP000663848">
    <property type="component" value="Unassembled WGS sequence"/>
</dbReference>
<dbReference type="AlphaFoldDB" id="A0A822DK11"/>
<dbReference type="EMBL" id="CAJOBR010060472">
    <property type="protein sequence ID" value="CAF5071290.1"/>
    <property type="molecule type" value="Genomic_DNA"/>
</dbReference>
<gene>
    <name evidence="1" type="ORF">QYT958_LOCUS43271</name>
</gene>
<protein>
    <submittedName>
        <fullName evidence="1">Uncharacterized protein</fullName>
    </submittedName>
</protein>
<name>A0A822DK11_9BILA</name>
<comment type="caution">
    <text evidence="1">The sequence shown here is derived from an EMBL/GenBank/DDBJ whole genome shotgun (WGS) entry which is preliminary data.</text>
</comment>
<evidence type="ECO:0000313" key="2">
    <source>
        <dbReference type="Proteomes" id="UP000663848"/>
    </source>
</evidence>
<feature type="non-terminal residue" evidence="1">
    <location>
        <position position="1"/>
    </location>
</feature>